<organism evidence="1 2">
    <name type="scientific">Paenibacillus naphthalenovorans</name>
    <dbReference type="NCBI Taxonomy" id="162209"/>
    <lineage>
        <taxon>Bacteria</taxon>
        <taxon>Bacillati</taxon>
        <taxon>Bacillota</taxon>
        <taxon>Bacilli</taxon>
        <taxon>Bacillales</taxon>
        <taxon>Paenibacillaceae</taxon>
        <taxon>Paenibacillus</taxon>
    </lineage>
</organism>
<dbReference type="PATRIC" id="fig|162209.4.peg.541"/>
<evidence type="ECO:0000313" key="1">
    <source>
        <dbReference type="EMBL" id="ALS20899.1"/>
    </source>
</evidence>
<dbReference type="Proteomes" id="UP000061660">
    <property type="component" value="Chromosome"/>
</dbReference>
<dbReference type="GO" id="GO:0071111">
    <property type="term" value="F:cyclic-guanylate-specific phosphodiesterase activity"/>
    <property type="evidence" value="ECO:0007669"/>
    <property type="project" value="InterPro"/>
</dbReference>
<keyword evidence="2" id="KW-1185">Reference proteome</keyword>
<dbReference type="PROSITE" id="PS50883">
    <property type="entry name" value="EAL"/>
    <property type="match status" value="1"/>
</dbReference>
<proteinExistence type="predicted"/>
<dbReference type="PANTHER" id="PTHR33121">
    <property type="entry name" value="CYCLIC DI-GMP PHOSPHODIESTERASE PDEF"/>
    <property type="match status" value="1"/>
</dbReference>
<evidence type="ECO:0000313" key="2">
    <source>
        <dbReference type="Proteomes" id="UP000061660"/>
    </source>
</evidence>
<reference evidence="2" key="1">
    <citation type="submission" date="2015-12" db="EMBL/GenBank/DDBJ databases">
        <title>Complete genome sequences of two moderately thermophilic Paenibacillus species.</title>
        <authorList>
            <person name="Butler R.III."/>
            <person name="Wang J."/>
            <person name="Stark B.C."/>
            <person name="Pombert J.-F."/>
        </authorList>
    </citation>
    <scope>NUCLEOTIDE SEQUENCE [LARGE SCALE GENOMIC DNA]</scope>
    <source>
        <strain evidence="2">32O-Y</strain>
    </source>
</reference>
<dbReference type="InterPro" id="IPR050706">
    <property type="entry name" value="Cyclic-di-GMP_PDE-like"/>
</dbReference>
<gene>
    <name evidence="1" type="ORF">IJ22_05120</name>
</gene>
<dbReference type="CDD" id="cd01948">
    <property type="entry name" value="EAL"/>
    <property type="match status" value="1"/>
</dbReference>
<dbReference type="Gene3D" id="3.20.20.450">
    <property type="entry name" value="EAL domain"/>
    <property type="match status" value="1"/>
</dbReference>
<dbReference type="AlphaFoldDB" id="A0A0U2VBD1"/>
<dbReference type="STRING" id="162209.IJ22_05120"/>
<protein>
    <submittedName>
        <fullName evidence="1">EAL domain-containing protein</fullName>
    </submittedName>
</protein>
<dbReference type="PANTHER" id="PTHR33121:SF71">
    <property type="entry name" value="OXYGEN SENSOR PROTEIN DOSP"/>
    <property type="match status" value="1"/>
</dbReference>
<dbReference type="InterPro" id="IPR035919">
    <property type="entry name" value="EAL_sf"/>
</dbReference>
<dbReference type="SMART" id="SM00052">
    <property type="entry name" value="EAL"/>
    <property type="match status" value="1"/>
</dbReference>
<dbReference type="KEGG" id="pnp:IJ22_05120"/>
<accession>A0A0U2VBD1</accession>
<dbReference type="InterPro" id="IPR001633">
    <property type="entry name" value="EAL_dom"/>
</dbReference>
<reference evidence="1 2" key="2">
    <citation type="journal article" date="2016" name="Genome Announc.">
        <title>Complete Genome Sequences of Two Interactive Moderate Thermophiles, Paenibacillus napthalenovorans 32O-Y and Paenibacillus sp. 32O-W.</title>
        <authorList>
            <person name="Butler R.R.III."/>
            <person name="Wang J."/>
            <person name="Stark B.C."/>
            <person name="Pombert J.F."/>
        </authorList>
    </citation>
    <scope>NUCLEOTIDE SEQUENCE [LARGE SCALE GENOMIC DNA]</scope>
    <source>
        <strain evidence="1 2">32O-Y</strain>
    </source>
</reference>
<dbReference type="SUPFAM" id="SSF141868">
    <property type="entry name" value="EAL domain-like"/>
    <property type="match status" value="1"/>
</dbReference>
<dbReference type="EMBL" id="CP013652">
    <property type="protein sequence ID" value="ALS20899.1"/>
    <property type="molecule type" value="Genomic_DNA"/>
</dbReference>
<sequence>MAIDDFGKGYSALNYLKHFPIDILKIDKCFIKDINVDERDAVITQAMINMAHGMGLKVIAEGVETVRQLECLKHLRCDMMQGHLISRPLPAKIASRFLEHP</sequence>
<dbReference type="OrthoDB" id="9759607at2"/>
<dbReference type="Pfam" id="PF00563">
    <property type="entry name" value="EAL"/>
    <property type="match status" value="1"/>
</dbReference>
<name>A0A0U2VBD1_9BACL</name>